<dbReference type="AlphaFoldDB" id="A0A433V5Y2"/>
<protein>
    <submittedName>
        <fullName evidence="3">Uncharacterized protein</fullName>
    </submittedName>
</protein>
<keyword evidence="2" id="KW-1133">Transmembrane helix</keyword>
<feature type="region of interest" description="Disordered" evidence="1">
    <location>
        <begin position="57"/>
        <end position="77"/>
    </location>
</feature>
<proteinExistence type="predicted"/>
<accession>A0A433V5Y2</accession>
<name>A0A433V5Y2_9CYAN</name>
<evidence type="ECO:0000256" key="2">
    <source>
        <dbReference type="SAM" id="Phobius"/>
    </source>
</evidence>
<dbReference type="EMBL" id="RSCL01000019">
    <property type="protein sequence ID" value="RUT01504.1"/>
    <property type="molecule type" value="Genomic_DNA"/>
</dbReference>
<evidence type="ECO:0000256" key="1">
    <source>
        <dbReference type="SAM" id="MobiDB-lite"/>
    </source>
</evidence>
<reference evidence="3" key="2">
    <citation type="journal article" date="2019" name="Genome Biol. Evol.">
        <title>Day and night: Metabolic profiles and evolutionary relationships of six axenic non-marine cyanobacteria.</title>
        <authorList>
            <person name="Will S.E."/>
            <person name="Henke P."/>
            <person name="Boedeker C."/>
            <person name="Huang S."/>
            <person name="Brinkmann H."/>
            <person name="Rohde M."/>
            <person name="Jarek M."/>
            <person name="Friedl T."/>
            <person name="Seufert S."/>
            <person name="Schumacher M."/>
            <person name="Overmann J."/>
            <person name="Neumann-Schaal M."/>
            <person name="Petersen J."/>
        </authorList>
    </citation>
    <scope>NUCLEOTIDE SEQUENCE [LARGE SCALE GENOMIC DNA]</scope>
    <source>
        <strain evidence="3">PCC 7102</strain>
    </source>
</reference>
<keyword evidence="2" id="KW-0812">Transmembrane</keyword>
<keyword evidence="2" id="KW-0472">Membrane</keyword>
<keyword evidence="4" id="KW-1185">Reference proteome</keyword>
<sequence length="128" mass="14341">MHRTPVRTVMSESSRTTVVQMQSPGVGVHWSSAVIFAAGFACFLSWGLSDYNNSLDSLEHESSKEQPDANKHKATNLPKNVVQFSPRVISPVKPNQPGVLFPEEFFAQLEDSEDYWANDNQPKDNHSH</sequence>
<reference evidence="3" key="1">
    <citation type="submission" date="2018-12" db="EMBL/GenBank/DDBJ databases">
        <authorList>
            <person name="Will S."/>
            <person name="Neumann-Schaal M."/>
            <person name="Henke P."/>
        </authorList>
    </citation>
    <scope>NUCLEOTIDE SEQUENCE</scope>
    <source>
        <strain evidence="3">PCC 7102</strain>
    </source>
</reference>
<comment type="caution">
    <text evidence="3">The sequence shown here is derived from an EMBL/GenBank/DDBJ whole genome shotgun (WGS) entry which is preliminary data.</text>
</comment>
<feature type="compositionally biased region" description="Basic and acidic residues" evidence="1">
    <location>
        <begin position="57"/>
        <end position="71"/>
    </location>
</feature>
<evidence type="ECO:0000313" key="3">
    <source>
        <dbReference type="EMBL" id="RUT01504.1"/>
    </source>
</evidence>
<evidence type="ECO:0000313" key="4">
    <source>
        <dbReference type="Proteomes" id="UP000271624"/>
    </source>
</evidence>
<feature type="transmembrane region" description="Helical" evidence="2">
    <location>
        <begin position="28"/>
        <end position="48"/>
    </location>
</feature>
<dbReference type="Proteomes" id="UP000271624">
    <property type="component" value="Unassembled WGS sequence"/>
</dbReference>
<organism evidence="3 4">
    <name type="scientific">Dulcicalothrix desertica PCC 7102</name>
    <dbReference type="NCBI Taxonomy" id="232991"/>
    <lineage>
        <taxon>Bacteria</taxon>
        <taxon>Bacillati</taxon>
        <taxon>Cyanobacteriota</taxon>
        <taxon>Cyanophyceae</taxon>
        <taxon>Nostocales</taxon>
        <taxon>Calotrichaceae</taxon>
        <taxon>Dulcicalothrix</taxon>
    </lineage>
</organism>
<gene>
    <name evidence="3" type="ORF">DSM106972_066010</name>
</gene>